<gene>
    <name evidence="2" type="ORF">VKT23_002907</name>
</gene>
<feature type="compositionally biased region" description="Polar residues" evidence="1">
    <location>
        <begin position="357"/>
        <end position="367"/>
    </location>
</feature>
<evidence type="ECO:0000313" key="3">
    <source>
        <dbReference type="Proteomes" id="UP001498398"/>
    </source>
</evidence>
<feature type="compositionally biased region" description="Basic and acidic residues" evidence="1">
    <location>
        <begin position="634"/>
        <end position="662"/>
    </location>
</feature>
<dbReference type="Proteomes" id="UP001498398">
    <property type="component" value="Unassembled WGS sequence"/>
</dbReference>
<feature type="region of interest" description="Disordered" evidence="1">
    <location>
        <begin position="620"/>
        <end position="791"/>
    </location>
</feature>
<sequence length="1153" mass="125866">MDRNYFIAFVLELRSKFPASEPSAPTSDGSWKTHALNLERQVAELQRKYEAEQIRATLLTGATGCLSLVEDIENTSRPGPDGGSFPPVTLTDAEGNVNPSEKSNAKKKKKKKDSQKEEPARPLNTVTSTFEISAESKLRLETVLEGLAEDLNILPTQRLSPGTLFSAFSTFIQICQSADSTCLETRSGRHPYLPNLHALQCQKTLLLSSAIRTLEAVARILEDILQLHINESDDHNESRSGKSMTSESNLPSSGAASSNLSARASNFHPKNRSTDFSRSIPTLNALNVLLCHLLSICAPILFPPHDISNWNSSSKNSDHSDLNGIKTSRDSTNGSQVYSSSEDQQEVSTCRHKPDTTRPSSQSTNFDNHLGSEKFLDALTLNIFSPMIHSIYPLCEGRLRDMFNPVATPRAESAKPPDDSDMTIDIRTEVLAFFKDALVTLASSVHNNSSFSPSVLDTETTLTDLTDYLSLLTTREVVRIYEPASSTAPSTSAYGQGLHSNNAPRNPTNQFKAMNTIHSKDPPSSNPNRVDPTASTERPTQHFAGTRAKNRVQKAVVFGPEVRDAKRSNQQHMQVDDKHIQYVVDNDDPALSHQRPCSYPRVHSAHSALDWQLHSDPLALSGADRNNSASGPNDELRVGVESSSPRDDRRRPDCTEDERHENPSVLSSTATEASPGQGLRRVQGLDTATKQDVSSEDSVRGQRTHSRGSVFDGTRPCGTNLASVYQRGSDIHRQGGRRDEREMQNQAQTRSNDNDNANLNQRNKFSGNNSDKNKTTRQKRDRNEDSDTRTTRIQRLAKKEAAWYLCAMLHVLIGTAEGREWREERTSGSREAFVQTETGGRIRETFGAEYDDGRPGNEIEDGIWKSSGTGGSRDIDGYDEYSIDGYGDGYGYAGYQDGFGKDEQDGRVVEDTMTSRRGFEKNVHSKSAFAHSDYQPVNEKERKGIRSRELEDVLDLEDSSSGNGVPDNQPQHVYTDATANSTRVRSRKEGGGLGGLNVPNAYEQNENKDPRSLLRKGMVDALLGLLGGGASATSFASSLNSTRTPHFSSNCSCSVSVSGNGVGCECGANVPGSSGSGDVGVGVGNEQLELELKLNTASAPSIPLRVVKANLILPRLAGPEIGMSASDMDPNVDTGIRADANVKTNTNTNVGED</sequence>
<feature type="compositionally biased region" description="Polar residues" evidence="1">
    <location>
        <begin position="664"/>
        <end position="674"/>
    </location>
</feature>
<reference evidence="2 3" key="1">
    <citation type="submission" date="2024-01" db="EMBL/GenBank/DDBJ databases">
        <title>A draft genome for the cacao thread blight pathogen Marasmiellus scandens.</title>
        <authorList>
            <person name="Baruah I.K."/>
            <person name="Leung J."/>
            <person name="Bukari Y."/>
            <person name="Amoako-Attah I."/>
            <person name="Meinhardt L.W."/>
            <person name="Bailey B.A."/>
            <person name="Cohen S.P."/>
        </authorList>
    </citation>
    <scope>NUCLEOTIDE SEQUENCE [LARGE SCALE GENOMIC DNA]</scope>
    <source>
        <strain evidence="2 3">GH-19</strain>
    </source>
</reference>
<feature type="compositionally biased region" description="Basic and acidic residues" evidence="1">
    <location>
        <begin position="729"/>
        <end position="743"/>
    </location>
</feature>
<feature type="compositionally biased region" description="Low complexity" evidence="1">
    <location>
        <begin position="246"/>
        <end position="260"/>
    </location>
</feature>
<feature type="compositionally biased region" description="Basic and acidic residues" evidence="1">
    <location>
        <begin position="938"/>
        <end position="951"/>
    </location>
</feature>
<evidence type="ECO:0000256" key="1">
    <source>
        <dbReference type="SAM" id="MobiDB-lite"/>
    </source>
</evidence>
<feature type="compositionally biased region" description="Polar residues" evidence="1">
    <location>
        <begin position="498"/>
        <end position="538"/>
    </location>
</feature>
<feature type="compositionally biased region" description="Polar residues" evidence="1">
    <location>
        <begin position="330"/>
        <end position="348"/>
    </location>
</feature>
<feature type="compositionally biased region" description="Polar residues" evidence="1">
    <location>
        <begin position="959"/>
        <end position="983"/>
    </location>
</feature>
<feature type="region of interest" description="Disordered" evidence="1">
    <location>
        <begin position="72"/>
        <end position="124"/>
    </location>
</feature>
<feature type="compositionally biased region" description="Basic and acidic residues" evidence="1">
    <location>
        <begin position="840"/>
        <end position="857"/>
    </location>
</feature>
<feature type="region of interest" description="Disordered" evidence="1">
    <location>
        <begin position="485"/>
        <end position="552"/>
    </location>
</feature>
<name>A0ABR1JVL0_9AGAR</name>
<keyword evidence="3" id="KW-1185">Reference proteome</keyword>
<feature type="region of interest" description="Disordered" evidence="1">
    <location>
        <begin position="919"/>
        <end position="1007"/>
    </location>
</feature>
<dbReference type="EMBL" id="JBANRG010000003">
    <property type="protein sequence ID" value="KAK7468391.1"/>
    <property type="molecule type" value="Genomic_DNA"/>
</dbReference>
<comment type="caution">
    <text evidence="2">The sequence shown here is derived from an EMBL/GenBank/DDBJ whole genome shotgun (WGS) entry which is preliminary data.</text>
</comment>
<protein>
    <submittedName>
        <fullName evidence="2">Uncharacterized protein</fullName>
    </submittedName>
</protein>
<feature type="region of interest" description="Disordered" evidence="1">
    <location>
        <begin position="820"/>
        <end position="868"/>
    </location>
</feature>
<proteinExistence type="predicted"/>
<feature type="region of interest" description="Disordered" evidence="1">
    <location>
        <begin position="312"/>
        <end position="367"/>
    </location>
</feature>
<evidence type="ECO:0000313" key="2">
    <source>
        <dbReference type="EMBL" id="KAK7468391.1"/>
    </source>
</evidence>
<feature type="region of interest" description="Disordered" evidence="1">
    <location>
        <begin position="232"/>
        <end position="260"/>
    </location>
</feature>
<organism evidence="2 3">
    <name type="scientific">Marasmiellus scandens</name>
    <dbReference type="NCBI Taxonomy" id="2682957"/>
    <lineage>
        <taxon>Eukaryota</taxon>
        <taxon>Fungi</taxon>
        <taxon>Dikarya</taxon>
        <taxon>Basidiomycota</taxon>
        <taxon>Agaricomycotina</taxon>
        <taxon>Agaricomycetes</taxon>
        <taxon>Agaricomycetidae</taxon>
        <taxon>Agaricales</taxon>
        <taxon>Marasmiineae</taxon>
        <taxon>Omphalotaceae</taxon>
        <taxon>Marasmiellus</taxon>
    </lineage>
</organism>
<feature type="compositionally biased region" description="Basic and acidic residues" evidence="1">
    <location>
        <begin position="781"/>
        <end position="790"/>
    </location>
</feature>
<accession>A0ABR1JVL0</accession>
<feature type="compositionally biased region" description="Low complexity" evidence="1">
    <location>
        <begin position="754"/>
        <end position="763"/>
    </location>
</feature>